<dbReference type="CDD" id="cd00009">
    <property type="entry name" value="AAA"/>
    <property type="match status" value="1"/>
</dbReference>
<evidence type="ECO:0000256" key="3">
    <source>
        <dbReference type="ARBA" id="ARBA00023015"/>
    </source>
</evidence>
<accession>B0PHS8</accession>
<evidence type="ECO:0000256" key="2">
    <source>
        <dbReference type="ARBA" id="ARBA00022840"/>
    </source>
</evidence>
<name>B0PHS8_9FIRM</name>
<dbReference type="InterPro" id="IPR002197">
    <property type="entry name" value="HTH_Fis"/>
</dbReference>
<proteinExistence type="predicted"/>
<evidence type="ECO:0000313" key="7">
    <source>
        <dbReference type="Proteomes" id="UP000003803"/>
    </source>
</evidence>
<keyword evidence="1" id="KW-0547">Nucleotide-binding</keyword>
<dbReference type="PROSITE" id="PS00675">
    <property type="entry name" value="SIGMA54_INTERACT_1"/>
    <property type="match status" value="1"/>
</dbReference>
<evidence type="ECO:0000256" key="4">
    <source>
        <dbReference type="ARBA" id="ARBA00023163"/>
    </source>
</evidence>
<dbReference type="PROSITE" id="PS50045">
    <property type="entry name" value="SIGMA54_INTERACT_4"/>
    <property type="match status" value="1"/>
</dbReference>
<dbReference type="Gene3D" id="3.30.450.40">
    <property type="match status" value="1"/>
</dbReference>
<dbReference type="FunFam" id="3.40.50.300:FF:000006">
    <property type="entry name" value="DNA-binding transcriptional regulator NtrC"/>
    <property type="match status" value="1"/>
</dbReference>
<dbReference type="GO" id="GO:0043565">
    <property type="term" value="F:sequence-specific DNA binding"/>
    <property type="evidence" value="ECO:0007669"/>
    <property type="project" value="InterPro"/>
</dbReference>
<dbReference type="EMBL" id="ABGD02000034">
    <property type="protein sequence ID" value="EDS09045.1"/>
    <property type="molecule type" value="Genomic_DNA"/>
</dbReference>
<keyword evidence="7" id="KW-1185">Reference proteome</keyword>
<dbReference type="Gene3D" id="1.10.8.60">
    <property type="match status" value="1"/>
</dbReference>
<keyword evidence="3" id="KW-0805">Transcription regulation</keyword>
<keyword evidence="4" id="KW-0804">Transcription</keyword>
<dbReference type="Pfam" id="PF00158">
    <property type="entry name" value="Sigma54_activat"/>
    <property type="match status" value="1"/>
</dbReference>
<reference evidence="6" key="2">
    <citation type="submission" date="2013-09" db="EMBL/GenBank/DDBJ databases">
        <title>Draft genome sequence of Anaerotruncus colihominis(DSM 17241).</title>
        <authorList>
            <person name="Sudarsanam P."/>
            <person name="Ley R."/>
            <person name="Guruge J."/>
            <person name="Turnbaugh P.J."/>
            <person name="Mahowald M."/>
            <person name="Liep D."/>
            <person name="Gordon J."/>
        </authorList>
    </citation>
    <scope>NUCLEOTIDE SEQUENCE</scope>
    <source>
        <strain evidence="6">DSM 17241</strain>
    </source>
</reference>
<dbReference type="GO" id="GO:0006355">
    <property type="term" value="P:regulation of DNA-templated transcription"/>
    <property type="evidence" value="ECO:0007669"/>
    <property type="project" value="InterPro"/>
</dbReference>
<keyword evidence="2" id="KW-0067">ATP-binding</keyword>
<organism evidence="6 7">
    <name type="scientific">Anaerotruncus colihominis DSM 17241</name>
    <dbReference type="NCBI Taxonomy" id="445972"/>
    <lineage>
        <taxon>Bacteria</taxon>
        <taxon>Bacillati</taxon>
        <taxon>Bacillota</taxon>
        <taxon>Clostridia</taxon>
        <taxon>Eubacteriales</taxon>
        <taxon>Oscillospiraceae</taxon>
        <taxon>Anaerotruncus</taxon>
    </lineage>
</organism>
<dbReference type="InterPro" id="IPR009057">
    <property type="entry name" value="Homeodomain-like_sf"/>
</dbReference>
<dbReference type="PROSITE" id="PS00688">
    <property type="entry name" value="SIGMA54_INTERACT_3"/>
    <property type="match status" value="1"/>
</dbReference>
<dbReference type="Gene3D" id="1.10.10.60">
    <property type="entry name" value="Homeodomain-like"/>
    <property type="match status" value="1"/>
</dbReference>
<evidence type="ECO:0000259" key="5">
    <source>
        <dbReference type="PROSITE" id="PS50045"/>
    </source>
</evidence>
<dbReference type="HOGENOM" id="CLU_000445_8_1_9"/>
<dbReference type="Pfam" id="PF02954">
    <property type="entry name" value="HTH_8"/>
    <property type="match status" value="1"/>
</dbReference>
<dbReference type="SUPFAM" id="SSF52540">
    <property type="entry name" value="P-loop containing nucleoside triphosphate hydrolases"/>
    <property type="match status" value="1"/>
</dbReference>
<feature type="domain" description="Sigma-54 factor interaction" evidence="5">
    <location>
        <begin position="304"/>
        <end position="534"/>
    </location>
</feature>
<dbReference type="InterPro" id="IPR002078">
    <property type="entry name" value="Sigma_54_int"/>
</dbReference>
<dbReference type="InterPro" id="IPR025662">
    <property type="entry name" value="Sigma_54_int_dom_ATP-bd_1"/>
</dbReference>
<dbReference type="InterPro" id="IPR027417">
    <property type="entry name" value="P-loop_NTPase"/>
</dbReference>
<reference evidence="6" key="1">
    <citation type="submission" date="2007-11" db="EMBL/GenBank/DDBJ databases">
        <authorList>
            <person name="Fulton L."/>
            <person name="Clifton S."/>
            <person name="Fulton B."/>
            <person name="Xu J."/>
            <person name="Minx P."/>
            <person name="Pepin K.H."/>
            <person name="Johnson M."/>
            <person name="Thiruvilangam P."/>
            <person name="Bhonagiri V."/>
            <person name="Nash W.E."/>
            <person name="Mardis E.R."/>
            <person name="Wilson R.K."/>
        </authorList>
    </citation>
    <scope>NUCLEOTIDE SEQUENCE [LARGE SCALE GENOMIC DNA]</scope>
    <source>
        <strain evidence="6">DSM 17241</strain>
    </source>
</reference>
<protein>
    <submittedName>
        <fullName evidence="6">Sigma-54 interaction domain protein</fullName>
    </submittedName>
</protein>
<dbReference type="Gene3D" id="3.40.50.300">
    <property type="entry name" value="P-loop containing nucleotide triphosphate hydrolases"/>
    <property type="match status" value="1"/>
</dbReference>
<comment type="caution">
    <text evidence="6">The sequence shown here is derived from an EMBL/GenBank/DDBJ whole genome shotgun (WGS) entry which is preliminary data.</text>
</comment>
<dbReference type="InterPro" id="IPR025944">
    <property type="entry name" value="Sigma_54_int_dom_CS"/>
</dbReference>
<sequence length="622" mass="69822">MLLVDEIFFLEYHETIQKIPISRTGRQEVLTMAPSALLAIQNTVIEFADVISEVTGVNVDIMDRDYIRVAGSGFYAPRTGESMRSRASIYERVLEDARSIVVHNPGRDEICRACANRHTCTETIEIAAPIRLTGHVEGVIGLMAFTAHQRDMLLEKLDSYIHFVEQIADLIAKKAQENTQMQMIRIYTDTLTQILDSIDQCVLILTDDLHVRSANCAACKNLHLPENCLGAQIQLRATGDSIHGIMEYRMELLGRSYSIMGELYPMYVGTADAIQVLLFREKGQMQNDVYELTSSTFEQSLDKIVGVSPATLRLKERIIQVAQSMSTVLITGESGTGKELVANAIWKASERKDEMFVALNCAAIPEALLESELFGYVKGAFTGANPGGRMGKFELANHGVLFLDEIGDMPLYLQAKLLRVLQERTITRIGSNNQIKVDIRVIAATNKDLLRAIRENKFREDLYYRLNVIPLKIPPLRERPEDIDDLTALMIRRYSDRFQKRVRRVDADVMKTLRRYAWPGNVRELENTIEFMINMMDSSGVLTCATLPDALRERPAGAVGAGSIPTLEQAERQAILCALHAYGFDTNGKKNAARHLGIATSTLYKKLEKYGIRSDSDFENNS</sequence>
<dbReference type="PANTHER" id="PTHR32071">
    <property type="entry name" value="TRANSCRIPTIONAL REGULATORY PROTEIN"/>
    <property type="match status" value="1"/>
</dbReference>
<gene>
    <name evidence="6" type="ORF">ANACOL_04370</name>
</gene>
<dbReference type="InterPro" id="IPR029016">
    <property type="entry name" value="GAF-like_dom_sf"/>
</dbReference>
<dbReference type="SMART" id="SM00382">
    <property type="entry name" value="AAA"/>
    <property type="match status" value="1"/>
</dbReference>
<dbReference type="STRING" id="169435.ERS852551_02122"/>
<dbReference type="Pfam" id="PF25601">
    <property type="entry name" value="AAA_lid_14"/>
    <property type="match status" value="1"/>
</dbReference>
<dbReference type="SUPFAM" id="SSF46689">
    <property type="entry name" value="Homeodomain-like"/>
    <property type="match status" value="1"/>
</dbReference>
<dbReference type="InterPro" id="IPR058031">
    <property type="entry name" value="AAA_lid_NorR"/>
</dbReference>
<dbReference type="PANTHER" id="PTHR32071:SF57">
    <property type="entry name" value="C4-DICARBOXYLATE TRANSPORT TRANSCRIPTIONAL REGULATORY PROTEIN DCTD"/>
    <property type="match status" value="1"/>
</dbReference>
<dbReference type="Proteomes" id="UP000003803">
    <property type="component" value="Unassembled WGS sequence"/>
</dbReference>
<dbReference type="AlphaFoldDB" id="B0PHS8"/>
<dbReference type="eggNOG" id="COG3829">
    <property type="taxonomic scope" value="Bacteria"/>
</dbReference>
<evidence type="ECO:0000313" key="6">
    <source>
        <dbReference type="EMBL" id="EDS09045.1"/>
    </source>
</evidence>
<dbReference type="GO" id="GO:0005524">
    <property type="term" value="F:ATP binding"/>
    <property type="evidence" value="ECO:0007669"/>
    <property type="project" value="UniProtKB-KW"/>
</dbReference>
<dbReference type="InterPro" id="IPR003593">
    <property type="entry name" value="AAA+_ATPase"/>
</dbReference>
<evidence type="ECO:0000256" key="1">
    <source>
        <dbReference type="ARBA" id="ARBA00022741"/>
    </source>
</evidence>